<gene>
    <name evidence="1" type="ORF">MCYG_07657</name>
</gene>
<organism evidence="1 2">
    <name type="scientific">Arthroderma otae (strain ATCC MYA-4605 / CBS 113480)</name>
    <name type="common">Microsporum canis</name>
    <dbReference type="NCBI Taxonomy" id="554155"/>
    <lineage>
        <taxon>Eukaryota</taxon>
        <taxon>Fungi</taxon>
        <taxon>Dikarya</taxon>
        <taxon>Ascomycota</taxon>
        <taxon>Pezizomycotina</taxon>
        <taxon>Eurotiomycetes</taxon>
        <taxon>Eurotiomycetidae</taxon>
        <taxon>Onygenales</taxon>
        <taxon>Arthrodermataceae</taxon>
        <taxon>Microsporum</taxon>
    </lineage>
</organism>
<accession>C5FWZ8</accession>
<dbReference type="EMBL" id="DS995707">
    <property type="protein sequence ID" value="EEQ34838.1"/>
    <property type="molecule type" value="Genomic_DNA"/>
</dbReference>
<proteinExistence type="predicted"/>
<dbReference type="HOGENOM" id="CLU_041469_2_0_1"/>
<evidence type="ECO:0000313" key="2">
    <source>
        <dbReference type="Proteomes" id="UP000002035"/>
    </source>
</evidence>
<protein>
    <submittedName>
        <fullName evidence="1">Uncharacterized protein</fullName>
    </submittedName>
</protein>
<dbReference type="GeneID" id="9230845"/>
<name>C5FWZ8_ARTOC</name>
<dbReference type="AlphaFoldDB" id="C5FWZ8"/>
<dbReference type="STRING" id="554155.C5FWZ8"/>
<dbReference type="RefSeq" id="XP_002843874.1">
    <property type="nucleotide sequence ID" value="XM_002843828.1"/>
</dbReference>
<dbReference type="Pfam" id="PF12311">
    <property type="entry name" value="DUF3632"/>
    <property type="match status" value="1"/>
</dbReference>
<dbReference type="InterPro" id="IPR022085">
    <property type="entry name" value="OpdG"/>
</dbReference>
<dbReference type="Proteomes" id="UP000002035">
    <property type="component" value="Unassembled WGS sequence"/>
</dbReference>
<dbReference type="eggNOG" id="ENOG502SQNN">
    <property type="taxonomic scope" value="Eukaryota"/>
</dbReference>
<reference evidence="2" key="1">
    <citation type="journal article" date="2012" name="MBio">
        <title>Comparative genome analysis of Trichophyton rubrum and related dermatophytes reveals candidate genes involved in infection.</title>
        <authorList>
            <person name="Martinez D.A."/>
            <person name="Oliver B.G."/>
            <person name="Graeser Y."/>
            <person name="Goldberg J.M."/>
            <person name="Li W."/>
            <person name="Martinez-Rossi N.M."/>
            <person name="Monod M."/>
            <person name="Shelest E."/>
            <person name="Barton R.C."/>
            <person name="Birch E."/>
            <person name="Brakhage A.A."/>
            <person name="Chen Z."/>
            <person name="Gurr S.J."/>
            <person name="Heiman D."/>
            <person name="Heitman J."/>
            <person name="Kosti I."/>
            <person name="Rossi A."/>
            <person name="Saif S."/>
            <person name="Samalova M."/>
            <person name="Saunders C.W."/>
            <person name="Shea T."/>
            <person name="Summerbell R.C."/>
            <person name="Xu J."/>
            <person name="Young S."/>
            <person name="Zeng Q."/>
            <person name="Birren B.W."/>
            <person name="Cuomo C.A."/>
            <person name="White T.C."/>
        </authorList>
    </citation>
    <scope>NUCLEOTIDE SEQUENCE [LARGE SCALE GENOMIC DNA]</scope>
    <source>
        <strain evidence="2">ATCC MYA-4605 / CBS 113480</strain>
    </source>
</reference>
<evidence type="ECO:0000313" key="1">
    <source>
        <dbReference type="EMBL" id="EEQ34838.1"/>
    </source>
</evidence>
<sequence>MARTEEPWLAELHKEWISSKGCEGVVEYDFAVIIKDLLLQNFSPADAAKKVDTYYWGKNLDSGPLFKYHPDGVGGVEAALYEIVFDMAQLLSYKDTRQDILAQLILELHRIPPKPIKSWNGDRFVTDSLFSESLSNRWRDAYRHQITTDAMKDKWVSLSSFIARCIELRIEKNVPDSDRYPFLDIPKGLEDNSAPGLERDTRAMVAAQYILRAPTLVNDTMIKLPGGHDKPSGSDTLQLWGAKLKELAENGSLDSEVRVAVVEARKKLVSLHPGLFE</sequence>
<dbReference type="OrthoDB" id="3350591at2759"/>
<dbReference type="OMA" id="RNDCFEN"/>
<dbReference type="VEuPathDB" id="FungiDB:MCYG_07657"/>
<keyword evidence="2" id="KW-1185">Reference proteome</keyword>